<protein>
    <submittedName>
        <fullName evidence="5">Transposase</fullName>
    </submittedName>
</protein>
<feature type="domain" description="Transposase IS4-like" evidence="1">
    <location>
        <begin position="106"/>
        <end position="328"/>
    </location>
</feature>
<evidence type="ECO:0000259" key="1">
    <source>
        <dbReference type="Pfam" id="PF01609"/>
    </source>
</evidence>
<dbReference type="EMBL" id="CP026604">
    <property type="protein sequence ID" value="AWB65792.1"/>
    <property type="molecule type" value="Genomic_DNA"/>
</dbReference>
<dbReference type="InterPro" id="IPR002559">
    <property type="entry name" value="Transposase_11"/>
</dbReference>
<dbReference type="PANTHER" id="PTHR37529:SF1">
    <property type="entry name" value="TRANSPOSASE INSG FOR INSERTION SEQUENCE ELEMENT IS4-RELATED"/>
    <property type="match status" value="1"/>
</dbReference>
<reference evidence="5 6" key="1">
    <citation type="submission" date="2018-01" db="EMBL/GenBank/DDBJ databases">
        <title>Genome sequence of a Cantenovulum-like bacteria.</title>
        <authorList>
            <person name="Tan W.R."/>
            <person name="Lau N.-S."/>
            <person name="Go F."/>
            <person name="Amirul A.-A.A."/>
        </authorList>
    </citation>
    <scope>NUCLEOTIDE SEQUENCE [LARGE SCALE GENOMIC DNA]</scope>
    <source>
        <strain evidence="5 6">CCB-QB4</strain>
    </source>
</reference>
<dbReference type="Pfam" id="PF01609">
    <property type="entry name" value="DDE_Tnp_1"/>
    <property type="match status" value="1"/>
</dbReference>
<dbReference type="AlphaFoldDB" id="A0A2S0VVS3"/>
<dbReference type="EMBL" id="CP026604">
    <property type="protein sequence ID" value="AWB68316.1"/>
    <property type="molecule type" value="Genomic_DNA"/>
</dbReference>
<dbReference type="GO" id="GO:0003677">
    <property type="term" value="F:DNA binding"/>
    <property type="evidence" value="ECO:0007669"/>
    <property type="project" value="InterPro"/>
</dbReference>
<dbReference type="OrthoDB" id="9796012at2"/>
<evidence type="ECO:0000313" key="5">
    <source>
        <dbReference type="EMBL" id="AWB68316.1"/>
    </source>
</evidence>
<evidence type="ECO:0000313" key="6">
    <source>
        <dbReference type="Proteomes" id="UP000244441"/>
    </source>
</evidence>
<dbReference type="EMBL" id="CP026604">
    <property type="protein sequence ID" value="AWB65859.1"/>
    <property type="molecule type" value="Genomic_DNA"/>
</dbReference>
<evidence type="ECO:0000313" key="2">
    <source>
        <dbReference type="EMBL" id="AWB65662.1"/>
    </source>
</evidence>
<dbReference type="KEGG" id="cate:C2869_05125"/>
<dbReference type="KEGG" id="cate:C2869_04770"/>
<evidence type="ECO:0000313" key="3">
    <source>
        <dbReference type="EMBL" id="AWB65792.1"/>
    </source>
</evidence>
<dbReference type="InterPro" id="IPR012337">
    <property type="entry name" value="RNaseH-like_sf"/>
</dbReference>
<organism evidence="5 6">
    <name type="scientific">Saccharobesus litoralis</name>
    <dbReference type="NCBI Taxonomy" id="2172099"/>
    <lineage>
        <taxon>Bacteria</taxon>
        <taxon>Pseudomonadati</taxon>
        <taxon>Pseudomonadota</taxon>
        <taxon>Gammaproteobacteria</taxon>
        <taxon>Alteromonadales</taxon>
        <taxon>Alteromonadaceae</taxon>
        <taxon>Saccharobesus</taxon>
    </lineage>
</organism>
<dbReference type="KEGG" id="cate:C2869_18725"/>
<dbReference type="KEGG" id="cate:C2869_04065"/>
<evidence type="ECO:0000313" key="4">
    <source>
        <dbReference type="EMBL" id="AWB65859.1"/>
    </source>
</evidence>
<dbReference type="GO" id="GO:0006313">
    <property type="term" value="P:DNA transposition"/>
    <property type="evidence" value="ECO:0007669"/>
    <property type="project" value="InterPro"/>
</dbReference>
<name>A0A2S0VVS3_9ALTE</name>
<keyword evidence="6" id="KW-1185">Reference proteome</keyword>
<sequence>MVQNIANLINNPEFIARYKSSPKDFTRNRSLTFSHLVSFLLNFVKGSAAQELDNFFDIIEQINGTYSHVTASAFTQARKKLDPSVFVELNRVLVNQYSQHCRQRWHGFRLLAVDGSTVNLPATKELKAHYNPTDESRKRPLARLSQLYDISHRMTIDACIEGHHTDERTMALSHLPHTQQGDLVIYDRGYPAFYMFAYHRHIGVDFCMRTLSNYNTQVQNFIQSDEKEEMVELHPNRFAIQRCKELGVSIAPLKVRLVRVPLSSGETEVLMTSVDEDRLPYEEFQPLYHKRWGVEEDYKIMKSRLQIEQFSGKSQVAIEQDFYAKVLSKNITSLFVNEAQSTIDETLAHRKRRYQINFTAALSVMKQNIIVLLQLKDITLKINKLISKMLRHTNAIRPGRSFVRNVKLGAKHHMNYKRPN</sequence>
<gene>
    <name evidence="2" type="ORF">C2869_04065</name>
    <name evidence="3" type="ORF">C2869_04770</name>
    <name evidence="4" type="ORF">C2869_05125</name>
    <name evidence="5" type="ORF">C2869_18725</name>
</gene>
<dbReference type="NCBIfam" id="NF033592">
    <property type="entry name" value="transpos_IS4_1"/>
    <property type="match status" value="1"/>
</dbReference>
<dbReference type="InterPro" id="IPR047952">
    <property type="entry name" value="Transpos_IS4"/>
</dbReference>
<dbReference type="EMBL" id="CP026604">
    <property type="protein sequence ID" value="AWB65662.1"/>
    <property type="molecule type" value="Genomic_DNA"/>
</dbReference>
<dbReference type="GO" id="GO:0004803">
    <property type="term" value="F:transposase activity"/>
    <property type="evidence" value="ECO:0007669"/>
    <property type="project" value="InterPro"/>
</dbReference>
<proteinExistence type="predicted"/>
<dbReference type="SUPFAM" id="SSF53098">
    <property type="entry name" value="Ribonuclease H-like"/>
    <property type="match status" value="1"/>
</dbReference>
<dbReference type="RefSeq" id="WP_108601737.1">
    <property type="nucleotide sequence ID" value="NZ_CP026604.1"/>
</dbReference>
<dbReference type="PANTHER" id="PTHR37529">
    <property type="entry name" value="TRANSPOSASE INSG FOR INSERTION SEQUENCE ELEMENT IS4-RELATED"/>
    <property type="match status" value="1"/>
</dbReference>
<dbReference type="Proteomes" id="UP000244441">
    <property type="component" value="Chromosome"/>
</dbReference>
<accession>A0A2S0VVS3</accession>